<organism evidence="2 3">
    <name type="scientific">Flavobacterium shii</name>
    <dbReference type="NCBI Taxonomy" id="2987687"/>
    <lineage>
        <taxon>Bacteria</taxon>
        <taxon>Pseudomonadati</taxon>
        <taxon>Bacteroidota</taxon>
        <taxon>Flavobacteriia</taxon>
        <taxon>Flavobacteriales</taxon>
        <taxon>Flavobacteriaceae</taxon>
        <taxon>Flavobacterium</taxon>
    </lineage>
</organism>
<gene>
    <name evidence="2" type="ORF">OIU83_22950</name>
</gene>
<dbReference type="EMBL" id="JAOZEW010000039">
    <property type="protein sequence ID" value="MCV9930537.1"/>
    <property type="molecule type" value="Genomic_DNA"/>
</dbReference>
<reference evidence="2" key="1">
    <citation type="submission" date="2022-10" db="EMBL/GenBank/DDBJ databases">
        <title>Two novel species of Flavobacterium.</title>
        <authorList>
            <person name="Liu Q."/>
            <person name="Xin Y.-H."/>
        </authorList>
    </citation>
    <scope>NUCLEOTIDE SEQUENCE</scope>
    <source>
        <strain evidence="2">LS1R49</strain>
    </source>
</reference>
<accession>A0A9X3C724</accession>
<sequence length="113" mass="12320">MRRGGRDVTWIDLGGAFEALITILGFETKGSTSKGKGTNGGKPRLENKIDDGINATDFGANAIKAGKSVKEEANKEETKKEKTQMIQTVNDSKNPNKNVQVRSDILEAQQKKK</sequence>
<dbReference type="Proteomes" id="UP001151079">
    <property type="component" value="Unassembled WGS sequence"/>
</dbReference>
<feature type="region of interest" description="Disordered" evidence="1">
    <location>
        <begin position="28"/>
        <end position="53"/>
    </location>
</feature>
<feature type="compositionally biased region" description="Basic and acidic residues" evidence="1">
    <location>
        <begin position="68"/>
        <end position="83"/>
    </location>
</feature>
<feature type="region of interest" description="Disordered" evidence="1">
    <location>
        <begin position="68"/>
        <end position="113"/>
    </location>
</feature>
<dbReference type="AlphaFoldDB" id="A0A9X3C724"/>
<keyword evidence="3" id="KW-1185">Reference proteome</keyword>
<evidence type="ECO:0000313" key="3">
    <source>
        <dbReference type="Proteomes" id="UP001151079"/>
    </source>
</evidence>
<evidence type="ECO:0000313" key="2">
    <source>
        <dbReference type="EMBL" id="MCV9930537.1"/>
    </source>
</evidence>
<dbReference type="RefSeq" id="WP_264208603.1">
    <property type="nucleotide sequence ID" value="NZ_JAOZEW010000039.1"/>
</dbReference>
<proteinExistence type="predicted"/>
<comment type="caution">
    <text evidence="2">The sequence shown here is derived from an EMBL/GenBank/DDBJ whole genome shotgun (WGS) entry which is preliminary data.</text>
</comment>
<name>A0A9X3C724_9FLAO</name>
<evidence type="ECO:0000256" key="1">
    <source>
        <dbReference type="SAM" id="MobiDB-lite"/>
    </source>
</evidence>
<protein>
    <submittedName>
        <fullName evidence="2">Uncharacterized protein</fullName>
    </submittedName>
</protein>
<feature type="compositionally biased region" description="Polar residues" evidence="1">
    <location>
        <begin position="84"/>
        <end position="101"/>
    </location>
</feature>